<dbReference type="GO" id="GO:0003677">
    <property type="term" value="F:DNA binding"/>
    <property type="evidence" value="ECO:0007669"/>
    <property type="project" value="InterPro"/>
</dbReference>
<evidence type="ECO:0000256" key="9">
    <source>
        <dbReference type="ARBA" id="ARBA00022932"/>
    </source>
</evidence>
<dbReference type="SUPFAM" id="SSF48019">
    <property type="entry name" value="post-AAA+ oligomerization domain-like"/>
    <property type="match status" value="1"/>
</dbReference>
<keyword evidence="4 11" id="KW-0235">DNA replication</keyword>
<keyword evidence="3 11" id="KW-0548">Nucleotidyltransferase</keyword>
<dbReference type="OrthoDB" id="9810148at2"/>
<dbReference type="GO" id="GO:0046872">
    <property type="term" value="F:metal ion binding"/>
    <property type="evidence" value="ECO:0007669"/>
    <property type="project" value="UniProtKB-KW"/>
</dbReference>
<dbReference type="PANTHER" id="PTHR11669">
    <property type="entry name" value="REPLICATION FACTOR C / DNA POLYMERASE III GAMMA-TAU SUBUNIT"/>
    <property type="match status" value="1"/>
</dbReference>
<evidence type="ECO:0000256" key="11">
    <source>
        <dbReference type="RuleBase" id="RU364063"/>
    </source>
</evidence>
<dbReference type="SMART" id="SM00382">
    <property type="entry name" value="AAA"/>
    <property type="match status" value="1"/>
</dbReference>
<dbReference type="CDD" id="cd18137">
    <property type="entry name" value="HLD_clamp_pol_III_gamma_tau"/>
    <property type="match status" value="1"/>
</dbReference>
<evidence type="ECO:0000256" key="2">
    <source>
        <dbReference type="ARBA" id="ARBA00022679"/>
    </source>
</evidence>
<sequence>MAYLVLARKYRPQTFADVVGQEHVTRTLENAIRGDRMAHAILFSGPRGTGKTTIARILAKAMNCESGPTPTPCNTCRSCLDITAGRGVDVFEIDGASNNSVDQVRELRDNIRYMPAHSRFKIYIIDEVHMLSIAAFNALLKTLEEPPAHVMFFFATTESHKIPITILSRCQRHDLKRIDPAAISRHMETLCRKEAVSIGADNLWTIARESGGSMRDALSLLDQILACSGGQVDDEYVMSLLGAMDRQVLFELSEAAFAKDISRVLAAIDTVYKNGQDLKRFYADLLVHFRHLMLIKMGARPDLLADLSANEIEILNRQVAGVSTAFIDQLFSLLFNAESTVRHASQPRLAIEMVFFKIHQVTPALPIDLLIERLDSLLKDPGLQAVPGIVETQSTYGSVATQPLPDSPGQPHAPHGSRQGAVTEPAANAPQGDSPSARSGDPGSGDAAWNQVVDIIAKTKPSVAAALCRAQLKSVSQETFSLAVRDNDYTMKMVKKNMAMIETVCREHAGRGVEVDFSNGDAEGKDAVTVKQKADTIRQQLLNHPLVADAVDIFSGKIEEIKIR</sequence>
<dbReference type="Gene3D" id="1.10.8.60">
    <property type="match status" value="1"/>
</dbReference>
<keyword evidence="9 11" id="KW-0239">DNA-directed DNA polymerase</keyword>
<comment type="catalytic activity">
    <reaction evidence="10 11">
        <text>DNA(n) + a 2'-deoxyribonucleoside 5'-triphosphate = DNA(n+1) + diphosphate</text>
        <dbReference type="Rhea" id="RHEA:22508"/>
        <dbReference type="Rhea" id="RHEA-COMP:17339"/>
        <dbReference type="Rhea" id="RHEA-COMP:17340"/>
        <dbReference type="ChEBI" id="CHEBI:33019"/>
        <dbReference type="ChEBI" id="CHEBI:61560"/>
        <dbReference type="ChEBI" id="CHEBI:173112"/>
        <dbReference type="EC" id="2.7.7.7"/>
    </reaction>
</comment>
<keyword evidence="8 11" id="KW-0067">ATP-binding</keyword>
<dbReference type="PANTHER" id="PTHR11669:SF0">
    <property type="entry name" value="PROTEIN STICHEL-LIKE 2"/>
    <property type="match status" value="1"/>
</dbReference>
<organism evidence="14 15">
    <name type="scientific">Desulfosarcina alkanivorans</name>
    <dbReference type="NCBI Taxonomy" id="571177"/>
    <lineage>
        <taxon>Bacteria</taxon>
        <taxon>Pseudomonadati</taxon>
        <taxon>Thermodesulfobacteriota</taxon>
        <taxon>Desulfobacteria</taxon>
        <taxon>Desulfobacterales</taxon>
        <taxon>Desulfosarcinaceae</taxon>
        <taxon>Desulfosarcina</taxon>
    </lineage>
</organism>
<evidence type="ECO:0000256" key="8">
    <source>
        <dbReference type="ARBA" id="ARBA00022840"/>
    </source>
</evidence>
<dbReference type="InterPro" id="IPR012763">
    <property type="entry name" value="DNA_pol_III_sug/sutau_N"/>
</dbReference>
<evidence type="ECO:0000256" key="7">
    <source>
        <dbReference type="ARBA" id="ARBA00022833"/>
    </source>
</evidence>
<gene>
    <name evidence="11 14" type="primary">dnaX</name>
    <name evidence="14" type="ORF">DSCA_63350</name>
</gene>
<keyword evidence="5" id="KW-0479">Metal-binding</keyword>
<dbReference type="GO" id="GO:0006261">
    <property type="term" value="P:DNA-templated DNA replication"/>
    <property type="evidence" value="ECO:0007669"/>
    <property type="project" value="TreeGrafter"/>
</dbReference>
<evidence type="ECO:0000313" key="14">
    <source>
        <dbReference type="EMBL" id="BBO72405.1"/>
    </source>
</evidence>
<dbReference type="FunFam" id="3.40.50.300:FF:000014">
    <property type="entry name" value="DNA polymerase III subunit gamma/tau"/>
    <property type="match status" value="1"/>
</dbReference>
<keyword evidence="6 11" id="KW-0547">Nucleotide-binding</keyword>
<evidence type="ECO:0000259" key="13">
    <source>
        <dbReference type="SMART" id="SM00382"/>
    </source>
</evidence>
<reference evidence="14 15" key="1">
    <citation type="submission" date="2019-11" db="EMBL/GenBank/DDBJ databases">
        <title>Comparative genomics of hydrocarbon-degrading Desulfosarcina strains.</title>
        <authorList>
            <person name="Watanabe M."/>
            <person name="Kojima H."/>
            <person name="Fukui M."/>
        </authorList>
    </citation>
    <scope>NUCLEOTIDE SEQUENCE [LARGE SCALE GENOMIC DNA]</scope>
    <source>
        <strain evidence="14 15">PL12</strain>
    </source>
</reference>
<dbReference type="Pfam" id="PF12169">
    <property type="entry name" value="DNA_pol3_gamma3"/>
    <property type="match status" value="1"/>
</dbReference>
<dbReference type="InterPro" id="IPR001270">
    <property type="entry name" value="ClpA/B"/>
</dbReference>
<protein>
    <recommendedName>
        <fullName evidence="11">DNA polymerase III subunit gamma/tau</fullName>
        <ecNumber evidence="11">2.7.7.7</ecNumber>
    </recommendedName>
</protein>
<comment type="subunit">
    <text evidence="11">DNA polymerase III contains a core (composed of alpha, epsilon and theta chains) that associates with a tau subunit. This core dimerizes to form the POLIII' complex. PolIII' associates with the gamma complex (composed of gamma, delta, delta', psi and chi chains) and with the beta chain to form the complete DNA polymerase III complex.</text>
</comment>
<dbReference type="Gene3D" id="1.20.272.10">
    <property type="match status" value="1"/>
</dbReference>
<evidence type="ECO:0000256" key="4">
    <source>
        <dbReference type="ARBA" id="ARBA00022705"/>
    </source>
</evidence>
<dbReference type="SUPFAM" id="SSF52540">
    <property type="entry name" value="P-loop containing nucleoside triphosphate hydrolases"/>
    <property type="match status" value="1"/>
</dbReference>
<comment type="function">
    <text evidence="11">DNA polymerase III is a complex, multichain enzyme responsible for most of the replicative synthesis in bacteria. This DNA polymerase also exhibits 3' to 5' exonuclease activity.</text>
</comment>
<accession>A0A5K7YVG6</accession>
<dbReference type="InterPro" id="IPR045085">
    <property type="entry name" value="HLD_clamp_pol_III_gamma_tau"/>
</dbReference>
<dbReference type="InterPro" id="IPR022754">
    <property type="entry name" value="DNA_pol_III_gamma-3"/>
</dbReference>
<dbReference type="CDD" id="cd00009">
    <property type="entry name" value="AAA"/>
    <property type="match status" value="1"/>
</dbReference>
<proteinExistence type="inferred from homology"/>
<dbReference type="RefSeq" id="WP_155320106.1">
    <property type="nucleotide sequence ID" value="NZ_AP021874.1"/>
</dbReference>
<dbReference type="AlphaFoldDB" id="A0A5K7YVG6"/>
<evidence type="ECO:0000256" key="6">
    <source>
        <dbReference type="ARBA" id="ARBA00022741"/>
    </source>
</evidence>
<evidence type="ECO:0000256" key="10">
    <source>
        <dbReference type="ARBA" id="ARBA00049244"/>
    </source>
</evidence>
<dbReference type="Pfam" id="PF22608">
    <property type="entry name" value="DNAX_ATPase_lid"/>
    <property type="match status" value="1"/>
</dbReference>
<name>A0A5K7YVG6_9BACT</name>
<dbReference type="InterPro" id="IPR050238">
    <property type="entry name" value="DNA_Rep/Repair_Clamp_Loader"/>
</dbReference>
<evidence type="ECO:0000256" key="12">
    <source>
        <dbReference type="SAM" id="MobiDB-lite"/>
    </source>
</evidence>
<dbReference type="EC" id="2.7.7.7" evidence="11"/>
<feature type="domain" description="AAA+ ATPase" evidence="13">
    <location>
        <begin position="37"/>
        <end position="179"/>
    </location>
</feature>
<feature type="region of interest" description="Disordered" evidence="12">
    <location>
        <begin position="397"/>
        <end position="445"/>
    </location>
</feature>
<dbReference type="GO" id="GO:0009360">
    <property type="term" value="C:DNA polymerase III complex"/>
    <property type="evidence" value="ECO:0007669"/>
    <property type="project" value="InterPro"/>
</dbReference>
<comment type="similarity">
    <text evidence="1 11">Belongs to the DnaX/STICHEL family.</text>
</comment>
<keyword evidence="7" id="KW-0862">Zinc</keyword>
<dbReference type="KEGG" id="dalk:DSCA_63350"/>
<evidence type="ECO:0000256" key="3">
    <source>
        <dbReference type="ARBA" id="ARBA00022695"/>
    </source>
</evidence>
<dbReference type="GO" id="GO:0003887">
    <property type="term" value="F:DNA-directed DNA polymerase activity"/>
    <property type="evidence" value="ECO:0007669"/>
    <property type="project" value="UniProtKB-KW"/>
</dbReference>
<dbReference type="Gene3D" id="3.40.50.300">
    <property type="entry name" value="P-loop containing nucleotide triphosphate hydrolases"/>
    <property type="match status" value="1"/>
</dbReference>
<evidence type="ECO:0000256" key="5">
    <source>
        <dbReference type="ARBA" id="ARBA00022723"/>
    </source>
</evidence>
<evidence type="ECO:0000313" key="15">
    <source>
        <dbReference type="Proteomes" id="UP000427906"/>
    </source>
</evidence>
<dbReference type="InterPro" id="IPR008921">
    <property type="entry name" value="DNA_pol3_clamp-load_cplx_C"/>
</dbReference>
<dbReference type="PRINTS" id="PR00300">
    <property type="entry name" value="CLPPROTEASEA"/>
</dbReference>
<dbReference type="InterPro" id="IPR003593">
    <property type="entry name" value="AAA+_ATPase"/>
</dbReference>
<dbReference type="NCBIfam" id="TIGR02397">
    <property type="entry name" value="dnaX_nterm"/>
    <property type="match status" value="1"/>
</dbReference>
<dbReference type="NCBIfam" id="NF004046">
    <property type="entry name" value="PRK05563.1"/>
    <property type="match status" value="1"/>
</dbReference>
<keyword evidence="2 11" id="KW-0808">Transferase</keyword>
<evidence type="ECO:0000256" key="1">
    <source>
        <dbReference type="ARBA" id="ARBA00006360"/>
    </source>
</evidence>
<dbReference type="FunFam" id="1.10.8.60:FF:000013">
    <property type="entry name" value="DNA polymerase III subunit gamma/tau"/>
    <property type="match status" value="1"/>
</dbReference>
<keyword evidence="15" id="KW-1185">Reference proteome</keyword>
<dbReference type="Proteomes" id="UP000427906">
    <property type="component" value="Chromosome"/>
</dbReference>
<dbReference type="EMBL" id="AP021874">
    <property type="protein sequence ID" value="BBO72405.1"/>
    <property type="molecule type" value="Genomic_DNA"/>
</dbReference>
<dbReference type="InterPro" id="IPR027417">
    <property type="entry name" value="P-loop_NTPase"/>
</dbReference>
<dbReference type="GO" id="GO:0005524">
    <property type="term" value="F:ATP binding"/>
    <property type="evidence" value="ECO:0007669"/>
    <property type="project" value="UniProtKB-KW"/>
</dbReference>
<dbReference type="Pfam" id="PF13177">
    <property type="entry name" value="DNA_pol3_delta2"/>
    <property type="match status" value="1"/>
</dbReference>